<feature type="compositionally biased region" description="Low complexity" evidence="1">
    <location>
        <begin position="67"/>
        <end position="78"/>
    </location>
</feature>
<feature type="region of interest" description="Disordered" evidence="1">
    <location>
        <begin position="67"/>
        <end position="100"/>
    </location>
</feature>
<sequence>MSTKLLADISVCMFVIYEMPAIHEPLSNPCAVAVGVERDDNLFQGNITRAHVPLDLKPAVKFDITNRPGGARAGNARRTPFDRRRLDFNIRSPDDGLQRT</sequence>
<dbReference type="AlphaFoldDB" id="A0A4C1YZM4"/>
<keyword evidence="3" id="KW-1185">Reference proteome</keyword>
<reference evidence="2 3" key="1">
    <citation type="journal article" date="2019" name="Commun. Biol.">
        <title>The bagworm genome reveals a unique fibroin gene that provides high tensile strength.</title>
        <authorList>
            <person name="Kono N."/>
            <person name="Nakamura H."/>
            <person name="Ohtoshi R."/>
            <person name="Tomita M."/>
            <person name="Numata K."/>
            <person name="Arakawa K."/>
        </authorList>
    </citation>
    <scope>NUCLEOTIDE SEQUENCE [LARGE SCALE GENOMIC DNA]</scope>
</reference>
<comment type="caution">
    <text evidence="2">The sequence shown here is derived from an EMBL/GenBank/DDBJ whole genome shotgun (WGS) entry which is preliminary data.</text>
</comment>
<feature type="compositionally biased region" description="Basic and acidic residues" evidence="1">
    <location>
        <begin position="79"/>
        <end position="100"/>
    </location>
</feature>
<name>A0A4C1YZM4_EUMVA</name>
<gene>
    <name evidence="2" type="ORF">EVAR_76839_1</name>
</gene>
<proteinExistence type="predicted"/>
<evidence type="ECO:0000256" key="1">
    <source>
        <dbReference type="SAM" id="MobiDB-lite"/>
    </source>
</evidence>
<evidence type="ECO:0000313" key="2">
    <source>
        <dbReference type="EMBL" id="GBP80254.1"/>
    </source>
</evidence>
<evidence type="ECO:0000313" key="3">
    <source>
        <dbReference type="Proteomes" id="UP000299102"/>
    </source>
</evidence>
<dbReference type="EMBL" id="BGZK01001453">
    <property type="protein sequence ID" value="GBP80254.1"/>
    <property type="molecule type" value="Genomic_DNA"/>
</dbReference>
<organism evidence="2 3">
    <name type="scientific">Eumeta variegata</name>
    <name type="common">Bagworm moth</name>
    <name type="synonym">Eumeta japonica</name>
    <dbReference type="NCBI Taxonomy" id="151549"/>
    <lineage>
        <taxon>Eukaryota</taxon>
        <taxon>Metazoa</taxon>
        <taxon>Ecdysozoa</taxon>
        <taxon>Arthropoda</taxon>
        <taxon>Hexapoda</taxon>
        <taxon>Insecta</taxon>
        <taxon>Pterygota</taxon>
        <taxon>Neoptera</taxon>
        <taxon>Endopterygota</taxon>
        <taxon>Lepidoptera</taxon>
        <taxon>Glossata</taxon>
        <taxon>Ditrysia</taxon>
        <taxon>Tineoidea</taxon>
        <taxon>Psychidae</taxon>
        <taxon>Oiketicinae</taxon>
        <taxon>Eumeta</taxon>
    </lineage>
</organism>
<dbReference type="Proteomes" id="UP000299102">
    <property type="component" value="Unassembled WGS sequence"/>
</dbReference>
<accession>A0A4C1YZM4</accession>
<protein>
    <submittedName>
        <fullName evidence="2">Uncharacterized protein</fullName>
    </submittedName>
</protein>